<dbReference type="PANTHER" id="PTHR34354">
    <property type="entry name" value="NADPH-DEPENDENT 7-CYANO-7-DEAZAGUANINE REDUCTASE"/>
    <property type="match status" value="1"/>
</dbReference>
<dbReference type="Pfam" id="PF14489">
    <property type="entry name" value="QueF"/>
    <property type="match status" value="1"/>
</dbReference>
<comment type="caution">
    <text evidence="5">The sequence shown here is derived from an EMBL/GenBank/DDBJ whole genome shotgun (WGS) entry which is preliminary data.</text>
</comment>
<keyword evidence="3" id="KW-0521">NADP</keyword>
<dbReference type="Gene3D" id="3.30.1130.10">
    <property type="match status" value="1"/>
</dbReference>
<dbReference type="GO" id="GO:0033739">
    <property type="term" value="F:preQ1 synthase activity"/>
    <property type="evidence" value="ECO:0007669"/>
    <property type="project" value="InterPro"/>
</dbReference>
<dbReference type="InterPro" id="IPR029500">
    <property type="entry name" value="QueF"/>
</dbReference>
<dbReference type="InParanoid" id="A0A259U3S3"/>
<evidence type="ECO:0000313" key="5">
    <source>
        <dbReference type="EMBL" id="OZC04655.1"/>
    </source>
</evidence>
<evidence type="ECO:0000256" key="1">
    <source>
        <dbReference type="ARBA" id="ARBA00022490"/>
    </source>
</evidence>
<evidence type="ECO:0000313" key="6">
    <source>
        <dbReference type="Proteomes" id="UP000216446"/>
    </source>
</evidence>
<proteinExistence type="predicted"/>
<dbReference type="GO" id="GO:0005737">
    <property type="term" value="C:cytoplasm"/>
    <property type="evidence" value="ECO:0007669"/>
    <property type="project" value="InterPro"/>
</dbReference>
<dbReference type="InterPro" id="IPR016856">
    <property type="entry name" value="QueF_type1"/>
</dbReference>
<evidence type="ECO:0000256" key="2">
    <source>
        <dbReference type="ARBA" id="ARBA00022785"/>
    </source>
</evidence>
<dbReference type="GO" id="GO:0008616">
    <property type="term" value="P:tRNA queuosine(34) biosynthetic process"/>
    <property type="evidence" value="ECO:0007669"/>
    <property type="project" value="UniProtKB-KW"/>
</dbReference>
<protein>
    <submittedName>
        <fullName evidence="5">7-cyano-7-deazaguanine reductase</fullName>
    </submittedName>
</protein>
<dbReference type="SUPFAM" id="SSF55620">
    <property type="entry name" value="Tetrahydrobiopterin biosynthesis enzymes-like"/>
    <property type="match status" value="1"/>
</dbReference>
<reference evidence="5 6" key="1">
    <citation type="submission" date="2016-11" db="EMBL/GenBank/DDBJ databases">
        <title>Study of marine rhodopsin-containing bacteria.</title>
        <authorList>
            <person name="Yoshizawa S."/>
            <person name="Kumagai Y."/>
            <person name="Kogure K."/>
        </authorList>
    </citation>
    <scope>NUCLEOTIDE SEQUENCE [LARGE SCALE GENOMIC DNA]</scope>
    <source>
        <strain evidence="5 6">SG-29</strain>
    </source>
</reference>
<dbReference type="InterPro" id="IPR043133">
    <property type="entry name" value="GTP-CH-I_C/QueF"/>
</dbReference>
<dbReference type="EMBL" id="MQWB01000001">
    <property type="protein sequence ID" value="OZC04655.1"/>
    <property type="molecule type" value="Genomic_DNA"/>
</dbReference>
<name>A0A259U3S3_9BACT</name>
<accession>A0A259U3S3</accession>
<dbReference type="PANTHER" id="PTHR34354:SF1">
    <property type="entry name" value="NADPH-DEPENDENT 7-CYANO-7-DEAZAGUANINE REDUCTASE"/>
    <property type="match status" value="1"/>
</dbReference>
<keyword evidence="4" id="KW-0560">Oxidoreductase</keyword>
<keyword evidence="6" id="KW-1185">Reference proteome</keyword>
<gene>
    <name evidence="5" type="ORF">BSZ36_08175</name>
</gene>
<organism evidence="5 6">
    <name type="scientific">Rubricoccus marinus</name>
    <dbReference type="NCBI Taxonomy" id="716817"/>
    <lineage>
        <taxon>Bacteria</taxon>
        <taxon>Pseudomonadati</taxon>
        <taxon>Rhodothermota</taxon>
        <taxon>Rhodothermia</taxon>
        <taxon>Rhodothermales</taxon>
        <taxon>Rubricoccaceae</taxon>
        <taxon>Rubricoccus</taxon>
    </lineage>
</organism>
<keyword evidence="1" id="KW-0963">Cytoplasm</keyword>
<keyword evidence="2" id="KW-0671">Queuosine biosynthesis</keyword>
<dbReference type="Proteomes" id="UP000216446">
    <property type="component" value="Unassembled WGS sequence"/>
</dbReference>
<evidence type="ECO:0000256" key="4">
    <source>
        <dbReference type="ARBA" id="ARBA00023002"/>
    </source>
</evidence>
<dbReference type="AlphaFoldDB" id="A0A259U3S3"/>
<dbReference type="InterPro" id="IPR050084">
    <property type="entry name" value="NADPH_dep_7-cyano-7-deazaG_red"/>
</dbReference>
<sequence>MARYGIKPEGRVATFLPPEVRQHEIHRLPYEHAARQRVSYETEPGEFTALCPFSGLPDSGSVHIEYVPGEWLLELKSLKYYLMSWRHIGAAQEDITAFMYEDLARHLAPFDQLVVTTDYTVRGGIHTVCRVDSREQASGEAAASDDATAASS</sequence>
<evidence type="ECO:0000256" key="3">
    <source>
        <dbReference type="ARBA" id="ARBA00022857"/>
    </source>
</evidence>
<dbReference type="NCBIfam" id="TIGR03139">
    <property type="entry name" value="QueF-II"/>
    <property type="match status" value="1"/>
</dbReference>